<dbReference type="PANTHER" id="PTHR12755:SF3">
    <property type="entry name" value="POLYNUCLEOTIDE 5'-HYDROXYL-KINASE NOL9"/>
    <property type="match status" value="1"/>
</dbReference>
<dbReference type="PROSITE" id="PS50222">
    <property type="entry name" value="EF_HAND_2"/>
    <property type="match status" value="3"/>
</dbReference>
<dbReference type="InterPro" id="IPR032319">
    <property type="entry name" value="CLP1_P"/>
</dbReference>
<feature type="domain" description="EF-hand" evidence="5">
    <location>
        <begin position="273"/>
        <end position="308"/>
    </location>
</feature>
<comment type="caution">
    <text evidence="6">The sequence shown here is derived from an EMBL/GenBank/DDBJ whole genome shotgun (WGS) entry which is preliminary data.</text>
</comment>
<evidence type="ECO:0000313" key="6">
    <source>
        <dbReference type="EMBL" id="CAD8199225.1"/>
    </source>
</evidence>
<organism evidence="6 7">
    <name type="scientific">Paramecium pentaurelia</name>
    <dbReference type="NCBI Taxonomy" id="43138"/>
    <lineage>
        <taxon>Eukaryota</taxon>
        <taxon>Sar</taxon>
        <taxon>Alveolata</taxon>
        <taxon>Ciliophora</taxon>
        <taxon>Intramacronucleata</taxon>
        <taxon>Oligohymenophorea</taxon>
        <taxon>Peniculida</taxon>
        <taxon>Parameciidae</taxon>
        <taxon>Paramecium</taxon>
    </lineage>
</organism>
<evidence type="ECO:0000313" key="7">
    <source>
        <dbReference type="Proteomes" id="UP000689195"/>
    </source>
</evidence>
<evidence type="ECO:0000256" key="4">
    <source>
        <dbReference type="ARBA" id="ARBA00022840"/>
    </source>
</evidence>
<protein>
    <recommendedName>
        <fullName evidence="5">EF-hand domain-containing protein</fullName>
    </recommendedName>
</protein>
<dbReference type="GO" id="GO:0005634">
    <property type="term" value="C:nucleus"/>
    <property type="evidence" value="ECO:0007669"/>
    <property type="project" value="TreeGrafter"/>
</dbReference>
<dbReference type="Pfam" id="PF16575">
    <property type="entry name" value="CLP1_P"/>
    <property type="match status" value="1"/>
</dbReference>
<evidence type="ECO:0000256" key="1">
    <source>
        <dbReference type="ARBA" id="ARBA00022679"/>
    </source>
</evidence>
<dbReference type="Proteomes" id="UP000689195">
    <property type="component" value="Unassembled WGS sequence"/>
</dbReference>
<evidence type="ECO:0000256" key="3">
    <source>
        <dbReference type="ARBA" id="ARBA00022777"/>
    </source>
</evidence>
<dbReference type="SMART" id="SM00054">
    <property type="entry name" value="EFh"/>
    <property type="match status" value="5"/>
</dbReference>
<dbReference type="PROSITE" id="PS00018">
    <property type="entry name" value="EF_HAND_1"/>
    <property type="match status" value="4"/>
</dbReference>
<keyword evidence="2" id="KW-0547">Nucleotide-binding</keyword>
<dbReference type="CDD" id="cd00051">
    <property type="entry name" value="EFh"/>
    <property type="match status" value="1"/>
</dbReference>
<evidence type="ECO:0000259" key="5">
    <source>
        <dbReference type="PROSITE" id="PS50222"/>
    </source>
</evidence>
<dbReference type="GO" id="GO:0000448">
    <property type="term" value="P:cleavage in ITS2 between 5.8S rRNA and LSU-rRNA of tricistronic rRNA transcript (SSU-rRNA, 5.8S rRNA, LSU-rRNA)"/>
    <property type="evidence" value="ECO:0007669"/>
    <property type="project" value="TreeGrafter"/>
</dbReference>
<proteinExistence type="predicted"/>
<keyword evidence="3" id="KW-0418">Kinase</keyword>
<dbReference type="OrthoDB" id="2405412at2759"/>
<name>A0A8S1XE09_9CILI</name>
<reference evidence="6" key="1">
    <citation type="submission" date="2021-01" db="EMBL/GenBank/DDBJ databases">
        <authorList>
            <consortium name="Genoscope - CEA"/>
            <person name="William W."/>
        </authorList>
    </citation>
    <scope>NUCLEOTIDE SEQUENCE</scope>
</reference>
<dbReference type="GO" id="GO:0005524">
    <property type="term" value="F:ATP binding"/>
    <property type="evidence" value="ECO:0007669"/>
    <property type="project" value="UniProtKB-KW"/>
</dbReference>
<feature type="domain" description="EF-hand" evidence="5">
    <location>
        <begin position="348"/>
        <end position="383"/>
    </location>
</feature>
<keyword evidence="1" id="KW-0808">Transferase</keyword>
<dbReference type="GO" id="GO:0005509">
    <property type="term" value="F:calcium ion binding"/>
    <property type="evidence" value="ECO:0007669"/>
    <property type="project" value="InterPro"/>
</dbReference>
<dbReference type="Pfam" id="PF13202">
    <property type="entry name" value="EF-hand_5"/>
    <property type="match status" value="2"/>
</dbReference>
<sequence>MGNYFKTKPKYKLDREMVEFLKSRKLQHINEAIEVVNTKFPNSKYLEYSDYCDVFNPILEIWTQPVFSLLSSKSTLEGANDIYESLAVLTIFSDEEQELKLQFIFQLFDTDKSGEIEKAELVVALETCIRGLCKLVHLPAPSIKDIDFYAERLFIELDRDYSYTISFNEFKLWIIGNFELQDFLLKYALIQTYENARRRYKEKRILYENFFINAVGNDKCEQCELESIKQIFLNEFNNQQLEILELLFKTLQDSSNAYLDQKNDGWIFKQAYQDVMNAWAAFDASDINCDNEVSMSELKYLIYAYEGDKPNYYRLQTEMEILDMDQSGRITRDEWIKYLCVMEKGKYVFRGTLQHQFNEYDKDHNGMLSIQDIKDLLKNSMKDLRISFKKLKSEKNFEEMVDDLINEIVKSLQQGEKNYQSNQNQMLFLTWNEFKSFMEKATLNQTLIYKYIKIIAMNSIKKILKKKRLLKSSKKRKQSTTQLESETIQQIKLTHKEQIHIKGQFQFVIVNGYLEMDLYEVRKPQIYEFNSNEFVSVIAHNVPQKIEDYLTKFQSSQIQSEIYLEFMNFILKNQPKELTLLIYGHYEISDFGYILTEQKQDLFDCQDRSVMFIGEKQVGKSTSLQLYANKLMNSNQVFILDTDLGQAIILPGFVTLIKLELPLFLSKPQILFQGFVGEFQVFNYFDLYFHKVTQALDVYNQSQLLKDYPLLINTAGFITSYGITIIQELMNILQPSKCILLSRDNHKKIMEKSNYLYDQLSKKSFISNFDTFKSQLQIVHEEIDSEIYGQTIQVQTPQIRKYNRTQKIAQNLGVENLNYLTLCSQTDIKIIDTNQCQFIVINEKKNYYDLEEIASVFIFNLVAVEQDGTFLGLGFIKDIDIIHNKIHIISQIEFGSTQYQFIKSKFYNITQDQLGEISVEDIYQLLDKECIQNGEPLDYLIELPYITQKSEAIGDFKHKITLNKKTF</sequence>
<feature type="domain" description="EF-hand" evidence="5">
    <location>
        <begin position="96"/>
        <end position="131"/>
    </location>
</feature>
<dbReference type="PANTHER" id="PTHR12755">
    <property type="entry name" value="CLEAVAGE/POLYADENYLATION FACTOR IA SUBUNIT CLP1P"/>
    <property type="match status" value="1"/>
</dbReference>
<gene>
    <name evidence="6" type="ORF">PPENT_87.1.T1210064</name>
</gene>
<dbReference type="InterPro" id="IPR045116">
    <property type="entry name" value="Clp1/Grc3"/>
</dbReference>
<dbReference type="AlphaFoldDB" id="A0A8S1XE09"/>
<keyword evidence="7" id="KW-1185">Reference proteome</keyword>
<accession>A0A8S1XE09</accession>
<evidence type="ECO:0000256" key="2">
    <source>
        <dbReference type="ARBA" id="ARBA00022741"/>
    </source>
</evidence>
<keyword evidence="4" id="KW-0067">ATP-binding</keyword>
<dbReference type="InterPro" id="IPR002048">
    <property type="entry name" value="EF_hand_dom"/>
</dbReference>
<dbReference type="InterPro" id="IPR018247">
    <property type="entry name" value="EF_Hand_1_Ca_BS"/>
</dbReference>
<dbReference type="EMBL" id="CAJJDO010000121">
    <property type="protein sequence ID" value="CAD8199225.1"/>
    <property type="molecule type" value="Genomic_DNA"/>
</dbReference>
<dbReference type="GO" id="GO:0051731">
    <property type="term" value="F:polynucleotide 5'-hydroxyl-kinase activity"/>
    <property type="evidence" value="ECO:0007669"/>
    <property type="project" value="InterPro"/>
</dbReference>